<organism evidence="1 2">
    <name type="scientific">Trichonephila clavipes</name>
    <name type="common">Golden silk orbweaver</name>
    <name type="synonym">Nephila clavipes</name>
    <dbReference type="NCBI Taxonomy" id="2585209"/>
    <lineage>
        <taxon>Eukaryota</taxon>
        <taxon>Metazoa</taxon>
        <taxon>Ecdysozoa</taxon>
        <taxon>Arthropoda</taxon>
        <taxon>Chelicerata</taxon>
        <taxon>Arachnida</taxon>
        <taxon>Araneae</taxon>
        <taxon>Araneomorphae</taxon>
        <taxon>Entelegynae</taxon>
        <taxon>Araneoidea</taxon>
        <taxon>Nephilidae</taxon>
        <taxon>Trichonephila</taxon>
    </lineage>
</organism>
<dbReference type="AlphaFoldDB" id="A0A8X6S983"/>
<accession>A0A8X6S983</accession>
<name>A0A8X6S983_TRICX</name>
<reference evidence="1" key="1">
    <citation type="submission" date="2020-08" db="EMBL/GenBank/DDBJ databases">
        <title>Multicomponent nature underlies the extraordinary mechanical properties of spider dragline silk.</title>
        <authorList>
            <person name="Kono N."/>
            <person name="Nakamura H."/>
            <person name="Mori M."/>
            <person name="Yoshida Y."/>
            <person name="Ohtoshi R."/>
            <person name="Malay A.D."/>
            <person name="Moran D.A.P."/>
            <person name="Tomita M."/>
            <person name="Numata K."/>
            <person name="Arakawa K."/>
        </authorList>
    </citation>
    <scope>NUCLEOTIDE SEQUENCE</scope>
</reference>
<evidence type="ECO:0000313" key="2">
    <source>
        <dbReference type="Proteomes" id="UP000887159"/>
    </source>
</evidence>
<protein>
    <submittedName>
        <fullName evidence="1">Uncharacterized protein</fullName>
    </submittedName>
</protein>
<comment type="caution">
    <text evidence="1">The sequence shown here is derived from an EMBL/GenBank/DDBJ whole genome shotgun (WGS) entry which is preliminary data.</text>
</comment>
<dbReference type="Proteomes" id="UP000887159">
    <property type="component" value="Unassembled WGS sequence"/>
</dbReference>
<keyword evidence="2" id="KW-1185">Reference proteome</keyword>
<proteinExistence type="predicted"/>
<evidence type="ECO:0000313" key="1">
    <source>
        <dbReference type="EMBL" id="GFY07020.1"/>
    </source>
</evidence>
<sequence>MWNTPVEVMFLVQPSSGVLVMIRIMSSSSFQYDFIRRARKWIANDDFQQNRYSGNLPVSAIYHKVGRKNLPKRQKFHAASLSNFPDDSCAQFQTPKL</sequence>
<gene>
    <name evidence="1" type="ORF">TNCV_4202911</name>
</gene>
<dbReference type="EMBL" id="BMAU01021266">
    <property type="protein sequence ID" value="GFY07020.1"/>
    <property type="molecule type" value="Genomic_DNA"/>
</dbReference>